<feature type="region of interest" description="Disordered" evidence="1">
    <location>
        <begin position="428"/>
        <end position="460"/>
    </location>
</feature>
<accession>A0A6U3SPE6</accession>
<feature type="compositionally biased region" description="Polar residues" evidence="1">
    <location>
        <begin position="531"/>
        <end position="541"/>
    </location>
</feature>
<feature type="region of interest" description="Disordered" evidence="1">
    <location>
        <begin position="486"/>
        <end position="541"/>
    </location>
</feature>
<sequence>MGPEEPLLSSNEQMLTNFLSPCAPSQRIASFPSLSLKNNIPASTMTQGMSLMNVAALNLAVPFFVERDEIVTVPSILLKNTSTSFMQLIDSRLRCSLAALVQQTLKLGSATAGGEAAVLLRLLTSSSAPPIAVTTIVTSFNVIEAHGTQSAASSYETSNRDPDAEALMIPLVFDAVIDVKVLGKVVTVPFQSPGTITGLFNHRTGLLDEIEVAFDTIDLLKAMMTQARTIVKKAIARAAGIASSIAKNLNNNTSHPINDSSSNDTSAAATSLKLSSLPTCGSLAAGSTTNLAALAAMQSFNNLSSLNVNSGPNANVSFPNMLSAPSEANLLAALTGAGFGRRGSIGNSSTNGINYSNIPQHLQDAKGIDTSEGQLFGGTEYDQEVLSFSTKQEQVEDVNASHASNSHTHHRGLFSWLQGSNMILKEGQESAEANDGPSTSRGKRKRRSSQVSNDDDEVAMPQRFFTSSACDAMYAASDMFAVTSNQQLQEEETGSVTESDDAMPPPPEKKRHLEVGGATTHHSHGFGLNVAPTNSTSRFEV</sequence>
<organism evidence="2">
    <name type="scientific">Ditylum brightwellii</name>
    <dbReference type="NCBI Taxonomy" id="49249"/>
    <lineage>
        <taxon>Eukaryota</taxon>
        <taxon>Sar</taxon>
        <taxon>Stramenopiles</taxon>
        <taxon>Ochrophyta</taxon>
        <taxon>Bacillariophyta</taxon>
        <taxon>Mediophyceae</taxon>
        <taxon>Lithodesmiophycidae</taxon>
        <taxon>Lithodesmiales</taxon>
        <taxon>Lithodesmiaceae</taxon>
        <taxon>Ditylum</taxon>
    </lineage>
</organism>
<feature type="compositionally biased region" description="Acidic residues" evidence="1">
    <location>
        <begin position="489"/>
        <end position="501"/>
    </location>
</feature>
<evidence type="ECO:0000256" key="1">
    <source>
        <dbReference type="SAM" id="MobiDB-lite"/>
    </source>
</evidence>
<gene>
    <name evidence="2" type="ORF">DBRI00130_LOCUS23601</name>
</gene>
<name>A0A6U3SPE6_9STRA</name>
<reference evidence="2" key="1">
    <citation type="submission" date="2021-01" db="EMBL/GenBank/DDBJ databases">
        <authorList>
            <person name="Corre E."/>
            <person name="Pelletier E."/>
            <person name="Niang G."/>
            <person name="Scheremetjew M."/>
            <person name="Finn R."/>
            <person name="Kale V."/>
            <person name="Holt S."/>
            <person name="Cochrane G."/>
            <person name="Meng A."/>
            <person name="Brown T."/>
            <person name="Cohen L."/>
        </authorList>
    </citation>
    <scope>NUCLEOTIDE SEQUENCE</scope>
    <source>
        <strain evidence="2">GSO104</strain>
    </source>
</reference>
<protein>
    <submittedName>
        <fullName evidence="2">Uncharacterized protein</fullName>
    </submittedName>
</protein>
<proteinExistence type="predicted"/>
<dbReference type="EMBL" id="HBNS01030043">
    <property type="protein sequence ID" value="CAE4623762.1"/>
    <property type="molecule type" value="Transcribed_RNA"/>
</dbReference>
<dbReference type="AlphaFoldDB" id="A0A6U3SPE6"/>
<evidence type="ECO:0000313" key="2">
    <source>
        <dbReference type="EMBL" id="CAE4623762.1"/>
    </source>
</evidence>